<feature type="domain" description="Cell wall hydrolase SleB" evidence="1">
    <location>
        <begin position="137"/>
        <end position="246"/>
    </location>
</feature>
<evidence type="ECO:0000313" key="3">
    <source>
        <dbReference type="Proteomes" id="UP001162880"/>
    </source>
</evidence>
<dbReference type="EMBL" id="JALHLE010000023">
    <property type="protein sequence ID" value="MCJ2179780.1"/>
    <property type="molecule type" value="Genomic_DNA"/>
</dbReference>
<dbReference type="Proteomes" id="UP001162880">
    <property type="component" value="Unassembled WGS sequence"/>
</dbReference>
<evidence type="ECO:0000259" key="1">
    <source>
        <dbReference type="Pfam" id="PF07486"/>
    </source>
</evidence>
<dbReference type="InterPro" id="IPR042047">
    <property type="entry name" value="SleB_dom1"/>
</dbReference>
<name>A0ABT0B407_9SPHN</name>
<evidence type="ECO:0000313" key="2">
    <source>
        <dbReference type="EMBL" id="MCJ2179780.1"/>
    </source>
</evidence>
<organism evidence="2 3">
    <name type="scientific">Novosphingobium album</name>
    <name type="common">ex Hu et al. 2023</name>
    <dbReference type="NCBI Taxonomy" id="2930093"/>
    <lineage>
        <taxon>Bacteria</taxon>
        <taxon>Pseudomonadati</taxon>
        <taxon>Pseudomonadota</taxon>
        <taxon>Alphaproteobacteria</taxon>
        <taxon>Sphingomonadales</taxon>
        <taxon>Sphingomonadaceae</taxon>
        <taxon>Novosphingobium</taxon>
    </lineage>
</organism>
<accession>A0ABT0B407</accession>
<keyword evidence="2" id="KW-0378">Hydrolase</keyword>
<gene>
    <name evidence="2" type="ORF">MTR64_14500</name>
</gene>
<sequence length="414" mass="44985">MDEVRAISIGLRERTGLLLARRRRLGRDQAPPSRLAATFLLCVLCLFDLAVAGGGEPTPVNEAAQPEFRGQRQTVSGSARLLQAGWPHAVPALHAAKGALTFAKTLAPLPFQFERGAQDRERALDCLANAAWYEAGNDQAGQRAVIQVVLNRLRHPAFPKSVCGVVFEGSQLTTGCQFSFTCDGSRARRTPSRSAWNAARHQAALALSGAVDEDVGSATHYHADYVTPWWSSELQPVTKIEGHIFYVWKGAFGWLPRHHIPTNAEPPIPEFDVTRPADAEAGVESHANLAASHVATMAAGENASSATALQTPSVSRDFLVVNSAGSSGRWALDAMKRCAGRTSCRVIGYDSEAQILQNTSRGIANMDRPLFLFVRDASSGMDLALWDCELIRRPTTSQCLPGDRQQLAHLMRER</sequence>
<dbReference type="InterPro" id="IPR011105">
    <property type="entry name" value="Cell_wall_hydrolase_SleB"/>
</dbReference>
<dbReference type="Pfam" id="PF07486">
    <property type="entry name" value="Hydrolase_2"/>
    <property type="match status" value="1"/>
</dbReference>
<keyword evidence="3" id="KW-1185">Reference proteome</keyword>
<proteinExistence type="predicted"/>
<reference evidence="2" key="1">
    <citation type="submission" date="2022-03" db="EMBL/GenBank/DDBJ databases">
        <title>Identification of a novel bacterium isolated from mangrove sediments.</title>
        <authorList>
            <person name="Pan X."/>
        </authorList>
    </citation>
    <scope>NUCLEOTIDE SEQUENCE</scope>
    <source>
        <strain evidence="2">B2580</strain>
    </source>
</reference>
<dbReference type="GO" id="GO:0016787">
    <property type="term" value="F:hydrolase activity"/>
    <property type="evidence" value="ECO:0007669"/>
    <property type="project" value="UniProtKB-KW"/>
</dbReference>
<dbReference type="RefSeq" id="WP_243994862.1">
    <property type="nucleotide sequence ID" value="NZ_JALHLE010000023.1"/>
</dbReference>
<dbReference type="Gene3D" id="1.10.10.2520">
    <property type="entry name" value="Cell wall hydrolase SleB, domain 1"/>
    <property type="match status" value="1"/>
</dbReference>
<comment type="caution">
    <text evidence="2">The sequence shown here is derived from an EMBL/GenBank/DDBJ whole genome shotgun (WGS) entry which is preliminary data.</text>
</comment>
<protein>
    <submittedName>
        <fullName evidence="2">Cell wall hydrolase</fullName>
    </submittedName>
</protein>